<reference evidence="2" key="1">
    <citation type="journal article" date="2023" name="Front. Plant Sci.">
        <title>Chromosomal-level genome assembly of Melastoma candidum provides insights into trichome evolution.</title>
        <authorList>
            <person name="Zhong Y."/>
            <person name="Wu W."/>
            <person name="Sun C."/>
            <person name="Zou P."/>
            <person name="Liu Y."/>
            <person name="Dai S."/>
            <person name="Zhou R."/>
        </authorList>
    </citation>
    <scope>NUCLEOTIDE SEQUENCE [LARGE SCALE GENOMIC DNA]</scope>
</reference>
<dbReference type="EMBL" id="CM042885">
    <property type="protein sequence ID" value="KAI4364907.1"/>
    <property type="molecule type" value="Genomic_DNA"/>
</dbReference>
<protein>
    <submittedName>
        <fullName evidence="1">Uncharacterized protein</fullName>
    </submittedName>
</protein>
<evidence type="ECO:0000313" key="1">
    <source>
        <dbReference type="EMBL" id="KAI4364907.1"/>
    </source>
</evidence>
<gene>
    <name evidence="1" type="ORF">MLD38_020938</name>
</gene>
<dbReference type="Proteomes" id="UP001057402">
    <property type="component" value="Chromosome 6"/>
</dbReference>
<sequence length="103" mass="11804">MAWWWLAFIDEGNSLVLINPWGLSEPSLFALHLGFALTRIQPLLIAWPLQFFVPTSVTMAFVEFGRCYWTFMDWISLMLCSTSDSCSRLIYGEVSLDVKEGCD</sequence>
<evidence type="ECO:0000313" key="2">
    <source>
        <dbReference type="Proteomes" id="UP001057402"/>
    </source>
</evidence>
<comment type="caution">
    <text evidence="1">The sequence shown here is derived from an EMBL/GenBank/DDBJ whole genome shotgun (WGS) entry which is preliminary data.</text>
</comment>
<name>A0ACB9QDU4_9MYRT</name>
<proteinExistence type="predicted"/>
<accession>A0ACB9QDU4</accession>
<organism evidence="1 2">
    <name type="scientific">Melastoma candidum</name>
    <dbReference type="NCBI Taxonomy" id="119954"/>
    <lineage>
        <taxon>Eukaryota</taxon>
        <taxon>Viridiplantae</taxon>
        <taxon>Streptophyta</taxon>
        <taxon>Embryophyta</taxon>
        <taxon>Tracheophyta</taxon>
        <taxon>Spermatophyta</taxon>
        <taxon>Magnoliopsida</taxon>
        <taxon>eudicotyledons</taxon>
        <taxon>Gunneridae</taxon>
        <taxon>Pentapetalae</taxon>
        <taxon>rosids</taxon>
        <taxon>malvids</taxon>
        <taxon>Myrtales</taxon>
        <taxon>Melastomataceae</taxon>
        <taxon>Melastomatoideae</taxon>
        <taxon>Melastomateae</taxon>
        <taxon>Melastoma</taxon>
    </lineage>
</organism>
<keyword evidence="2" id="KW-1185">Reference proteome</keyword>